<protein>
    <submittedName>
        <fullName evidence="1">Uncharacterized protein</fullName>
    </submittedName>
</protein>
<gene>
    <name evidence="1" type="ORF">CLV60_10834</name>
</gene>
<comment type="caution">
    <text evidence="1">The sequence shown here is derived from an EMBL/GenBank/DDBJ whole genome shotgun (WGS) entry which is preliminary data.</text>
</comment>
<reference evidence="1 2" key="1">
    <citation type="submission" date="2018-03" db="EMBL/GenBank/DDBJ databases">
        <title>Genomic Encyclopedia of Archaeal and Bacterial Type Strains, Phase II (KMG-II): from individual species to whole genera.</title>
        <authorList>
            <person name="Goeker M."/>
        </authorList>
    </citation>
    <scope>NUCLEOTIDE SEQUENCE [LARGE SCALE GENOMIC DNA]</scope>
    <source>
        <strain evidence="1 2">DSM 29057</strain>
    </source>
</reference>
<dbReference type="EMBL" id="PYAS01000008">
    <property type="protein sequence ID" value="PSL27180.1"/>
    <property type="molecule type" value="Genomic_DNA"/>
</dbReference>
<dbReference type="Proteomes" id="UP000241964">
    <property type="component" value="Unassembled WGS sequence"/>
</dbReference>
<keyword evidence="2" id="KW-1185">Reference proteome</keyword>
<accession>A0A2P8FZN1</accession>
<evidence type="ECO:0000313" key="2">
    <source>
        <dbReference type="Proteomes" id="UP000241964"/>
    </source>
</evidence>
<proteinExistence type="predicted"/>
<organism evidence="1 2">
    <name type="scientific">Dyadobacter jiangsuensis</name>
    <dbReference type="NCBI Taxonomy" id="1591085"/>
    <lineage>
        <taxon>Bacteria</taxon>
        <taxon>Pseudomonadati</taxon>
        <taxon>Bacteroidota</taxon>
        <taxon>Cytophagia</taxon>
        <taxon>Cytophagales</taxon>
        <taxon>Spirosomataceae</taxon>
        <taxon>Dyadobacter</taxon>
    </lineage>
</organism>
<sequence length="39" mass="4319">MPLLVTAGAFFVYGTIGGTNLFSELMKDYTHLSKSEELH</sequence>
<dbReference type="AlphaFoldDB" id="A0A2P8FZN1"/>
<name>A0A2P8FZN1_9BACT</name>
<evidence type="ECO:0000313" key="1">
    <source>
        <dbReference type="EMBL" id="PSL27180.1"/>
    </source>
</evidence>